<name>A0A1H6JUT7_9GAMM</name>
<evidence type="ECO:0000256" key="3">
    <source>
        <dbReference type="ARBA" id="ARBA00022801"/>
    </source>
</evidence>
<organism evidence="8 9">
    <name type="scientific">Bathymodiolus azoricus thioautotrophic gill symbiont</name>
    <dbReference type="NCBI Taxonomy" id="235205"/>
    <lineage>
        <taxon>Bacteria</taxon>
        <taxon>Pseudomonadati</taxon>
        <taxon>Pseudomonadota</taxon>
        <taxon>Gammaproteobacteria</taxon>
        <taxon>sulfur-oxidizing symbionts</taxon>
    </lineage>
</organism>
<dbReference type="PROSITE" id="PS51892">
    <property type="entry name" value="SUBTILASE"/>
    <property type="match status" value="1"/>
</dbReference>
<evidence type="ECO:0000259" key="7">
    <source>
        <dbReference type="Pfam" id="PF00082"/>
    </source>
</evidence>
<dbReference type="AlphaFoldDB" id="A0A1H6JUT7"/>
<dbReference type="Proteomes" id="UP000198988">
    <property type="component" value="Unassembled WGS sequence"/>
</dbReference>
<feature type="active site" description="Charge relay system" evidence="5">
    <location>
        <position position="523"/>
    </location>
</feature>
<dbReference type="InterPro" id="IPR022398">
    <property type="entry name" value="Peptidase_S8_His-AS"/>
</dbReference>
<dbReference type="Gene3D" id="3.40.50.200">
    <property type="entry name" value="Peptidase S8/S53 domain"/>
    <property type="match status" value="1"/>
</dbReference>
<dbReference type="PROSITE" id="PS00137">
    <property type="entry name" value="SUBTILASE_HIS"/>
    <property type="match status" value="1"/>
</dbReference>
<dbReference type="InterPro" id="IPR023827">
    <property type="entry name" value="Peptidase_S8_Asp-AS"/>
</dbReference>
<accession>A0A1H6JUT7</accession>
<comment type="similarity">
    <text evidence="1 5 6">Belongs to the peptidase S8 family.</text>
</comment>
<dbReference type="InterPro" id="IPR036852">
    <property type="entry name" value="Peptidase_S8/S53_dom_sf"/>
</dbReference>
<dbReference type="GO" id="GO:0004252">
    <property type="term" value="F:serine-type endopeptidase activity"/>
    <property type="evidence" value="ECO:0007669"/>
    <property type="project" value="UniProtKB-UniRule"/>
</dbReference>
<dbReference type="GO" id="GO:0006508">
    <property type="term" value="P:proteolysis"/>
    <property type="evidence" value="ECO:0007669"/>
    <property type="project" value="UniProtKB-KW"/>
</dbReference>
<dbReference type="InterPro" id="IPR023828">
    <property type="entry name" value="Peptidase_S8_Ser-AS"/>
</dbReference>
<evidence type="ECO:0000313" key="8">
    <source>
        <dbReference type="EMBL" id="SEH66322.1"/>
    </source>
</evidence>
<feature type="domain" description="Peptidase S8/S53" evidence="7">
    <location>
        <begin position="279"/>
        <end position="556"/>
    </location>
</feature>
<proteinExistence type="inferred from homology"/>
<gene>
    <name evidence="8" type="ORF">BAZSYMA_ACONTIG00946_0</name>
</gene>
<sequence>MNYAKISTYVIPKGIILTLILFNGLALADTSWDTGEYTNNEDRSKILSIVNATSLKVKISGNTEKNHDYVYIYDKNGNQLKKLHGNNINETFEIAGDYINARLTTNHSITHSGVNVQIEDRSSYDDRANSMLIRFTNISHNEHTVAILPNDANATGVPPIYSAPDPDLINNNIYQLEQDINQLVNANDLVELTFIKHDAQFNTTTINLSKSVTHDVIHRLVLKDYVEYSEPNELVIIHRAKFPPNDPLYTYQWGLKGSGIALDSAQQFLQSGNTIDTGETIVAVIDDGLIRHEDLLDNMLKVADSETDVYGYDFIDNDTNPILSDPKIESHGTAVAGIIAAVHNNAKGIAGVDGRAKILPVRVLRTKENDINNISDLLIGKGGISSAAEAIRWAAGGHIDGVPDNKHPATVINLSFGSNRPCENPYTESLGFFSTYSNAIKEAISKGATIIATTGNDSASYTESPANCEGVIAVSAIDLDEDRSLWDDKHGSNYGNRTDVSAPGTDIMTLGKDSEYNKMHGTSMAAPFVSGVASILSRQFYFPPREIKRIIKKSARNFPIHSTCTNDFSKVDGTIQYCGTGVVDINRALAEVKRLKDIIKSATVLTLNAPIPLESSTLYKFERTTDEDLDYYINFERTTENKGLIDIFVATDVVPDSDESADCRMTFFGDTLVTITETSVSGPSCATDIKLKKFRTLYIQVKGKEENGVFNFKGNISINALSKAKLAKQREAQLKQMGKLVGPVAHECNGVLSLCFLMRKKRDTSHFKYQLDVGTIGLNQTSVNYSKKTPSGNSSVYFIVPTLGSVAYSDFEQVRESLWDGSPGASKVIVWAVDKNGHEQQIVLRVQKKFNNKWIKMNDGVQRDYGQVKVSVHLDDNPDLVANSYTAEFMIIGVGWHDSDYRALIKAKLDITIYKDFIQNEIYPYQNNNHGILKLEKIGLNQISGNYSKKTPSKDSSVYFYIPTEQPNVVRSDFTRAKQSLWSGNTGVSKITVIATNSTGVKYQAVLDVQKKGPYGWLKMNDGVQRGFGQVRVSFDPESNPDLPTGAYTTDFTIIGAGWHDENYRVGIKSVVDFVKH</sequence>
<dbReference type="InterPro" id="IPR000209">
    <property type="entry name" value="Peptidase_S8/S53_dom"/>
</dbReference>
<dbReference type="InterPro" id="IPR015500">
    <property type="entry name" value="Peptidase_S8_subtilisin-rel"/>
</dbReference>
<feature type="active site" description="Charge relay system" evidence="5">
    <location>
        <position position="286"/>
    </location>
</feature>
<dbReference type="InterPro" id="IPR050131">
    <property type="entry name" value="Peptidase_S8_subtilisin-like"/>
</dbReference>
<dbReference type="PROSITE" id="PS00136">
    <property type="entry name" value="SUBTILASE_ASP"/>
    <property type="match status" value="1"/>
</dbReference>
<evidence type="ECO:0000256" key="2">
    <source>
        <dbReference type="ARBA" id="ARBA00022670"/>
    </source>
</evidence>
<protein>
    <submittedName>
        <fullName evidence="8">Secreted protein containing Peptidase S8 andS53, subtilisin, kexin, sedolisin domain</fullName>
    </submittedName>
</protein>
<evidence type="ECO:0000256" key="5">
    <source>
        <dbReference type="PROSITE-ProRule" id="PRU01240"/>
    </source>
</evidence>
<evidence type="ECO:0000256" key="6">
    <source>
        <dbReference type="RuleBase" id="RU003355"/>
    </source>
</evidence>
<dbReference type="EMBL" id="CDSC02000082">
    <property type="protein sequence ID" value="SEH66322.1"/>
    <property type="molecule type" value="Genomic_DNA"/>
</dbReference>
<dbReference type="PANTHER" id="PTHR43806:SF11">
    <property type="entry name" value="CEREVISIN-RELATED"/>
    <property type="match status" value="1"/>
</dbReference>
<evidence type="ECO:0000256" key="4">
    <source>
        <dbReference type="ARBA" id="ARBA00022825"/>
    </source>
</evidence>
<keyword evidence="3 5" id="KW-0378">Hydrolase</keyword>
<keyword evidence="4 5" id="KW-0720">Serine protease</keyword>
<dbReference type="Pfam" id="PF00082">
    <property type="entry name" value="Peptidase_S8"/>
    <property type="match status" value="1"/>
</dbReference>
<evidence type="ECO:0000313" key="9">
    <source>
        <dbReference type="Proteomes" id="UP000198988"/>
    </source>
</evidence>
<keyword evidence="2 5" id="KW-0645">Protease</keyword>
<reference evidence="9" key="1">
    <citation type="submission" date="2016-06" db="EMBL/GenBank/DDBJ databases">
        <authorList>
            <person name="Petersen J."/>
            <person name="Sayavedra L."/>
        </authorList>
    </citation>
    <scope>NUCLEOTIDE SEQUENCE [LARGE SCALE GENOMIC DNA]</scope>
    <source>
        <strain evidence="9">BazSymA</strain>
    </source>
</reference>
<dbReference type="PRINTS" id="PR00723">
    <property type="entry name" value="SUBTILISIN"/>
</dbReference>
<dbReference type="PROSITE" id="PS00138">
    <property type="entry name" value="SUBTILASE_SER"/>
    <property type="match status" value="1"/>
</dbReference>
<dbReference type="SUPFAM" id="SSF52743">
    <property type="entry name" value="Subtilisin-like"/>
    <property type="match status" value="1"/>
</dbReference>
<dbReference type="PANTHER" id="PTHR43806">
    <property type="entry name" value="PEPTIDASE S8"/>
    <property type="match status" value="1"/>
</dbReference>
<feature type="active site" description="Charge relay system" evidence="5">
    <location>
        <position position="331"/>
    </location>
</feature>
<evidence type="ECO:0000256" key="1">
    <source>
        <dbReference type="ARBA" id="ARBA00011073"/>
    </source>
</evidence>